<dbReference type="AlphaFoldDB" id="A0A9Q0S7E5"/>
<reference evidence="1" key="1">
    <citation type="submission" date="2022-07" db="EMBL/GenBank/DDBJ databases">
        <authorList>
            <person name="Trinca V."/>
            <person name="Uliana J.V.C."/>
            <person name="Torres T.T."/>
            <person name="Ward R.J."/>
            <person name="Monesi N."/>
        </authorList>
    </citation>
    <scope>NUCLEOTIDE SEQUENCE</scope>
    <source>
        <strain evidence="1">HSMRA1968</strain>
        <tissue evidence="1">Whole embryos</tissue>
    </source>
</reference>
<keyword evidence="2" id="KW-1185">Reference proteome</keyword>
<dbReference type="OrthoDB" id="8005742at2759"/>
<comment type="caution">
    <text evidence="1">The sequence shown here is derived from an EMBL/GenBank/DDBJ whole genome shotgun (WGS) entry which is preliminary data.</text>
</comment>
<proteinExistence type="predicted"/>
<evidence type="ECO:0000313" key="1">
    <source>
        <dbReference type="EMBL" id="KAJ6648097.1"/>
    </source>
</evidence>
<evidence type="ECO:0000313" key="2">
    <source>
        <dbReference type="Proteomes" id="UP001151699"/>
    </source>
</evidence>
<accession>A0A9Q0S7E5</accession>
<organism evidence="1 2">
    <name type="scientific">Pseudolycoriella hygida</name>
    <dbReference type="NCBI Taxonomy" id="35572"/>
    <lineage>
        <taxon>Eukaryota</taxon>
        <taxon>Metazoa</taxon>
        <taxon>Ecdysozoa</taxon>
        <taxon>Arthropoda</taxon>
        <taxon>Hexapoda</taxon>
        <taxon>Insecta</taxon>
        <taxon>Pterygota</taxon>
        <taxon>Neoptera</taxon>
        <taxon>Endopterygota</taxon>
        <taxon>Diptera</taxon>
        <taxon>Nematocera</taxon>
        <taxon>Sciaroidea</taxon>
        <taxon>Sciaridae</taxon>
        <taxon>Pseudolycoriella</taxon>
    </lineage>
</organism>
<gene>
    <name evidence="1" type="ORF">Bhyg_03322</name>
</gene>
<name>A0A9Q0S7E5_9DIPT</name>
<dbReference type="EMBL" id="WJQU01000001">
    <property type="protein sequence ID" value="KAJ6648097.1"/>
    <property type="molecule type" value="Genomic_DNA"/>
</dbReference>
<sequence length="249" mass="29144">MKEIVNLIPTNDPSGIDLKRYVDEVIIISLQSLGLVIVSLIADNNRVNQNVFSLLAPNGSFSFKNPTYDDRTIHLLYESIHVFKNIRNNWLNQKDEEKSFFYPSIRDKYHSEKRFMIKKAPKLSMKSLYPTNFERQKVSLALNVFHPMTIAALSQNNDNPDTAEFMEIIYVWFTIMNNRSVIKGVKERSKWAKTIESSDEYESICTVDGGMVQLHKKSPRRWPYNRHSECSYCLYQRDNTDNIRIVCFL</sequence>
<dbReference type="Proteomes" id="UP001151699">
    <property type="component" value="Chromosome A"/>
</dbReference>
<protein>
    <submittedName>
        <fullName evidence="1">Uncharacterized protein</fullName>
    </submittedName>
</protein>